<sequence length="63" mass="6254">MIGLFLLAVQLRGAATAAAAPALERVFAKVLVGDLSALGNGSVIAALSLSPLTADLVSAPRHS</sequence>
<dbReference type="GeneID" id="96953312"/>
<accession>A0ABD5ZXB7</accession>
<gene>
    <name evidence="1" type="ORF">ACFQKE_06645</name>
</gene>
<evidence type="ECO:0000313" key="2">
    <source>
        <dbReference type="Proteomes" id="UP001596434"/>
    </source>
</evidence>
<reference evidence="1 2" key="1">
    <citation type="journal article" date="2019" name="Int. J. Syst. Evol. Microbiol.">
        <title>The Global Catalogue of Microorganisms (GCM) 10K type strain sequencing project: providing services to taxonomists for standard genome sequencing and annotation.</title>
        <authorList>
            <consortium name="The Broad Institute Genomics Platform"/>
            <consortium name="The Broad Institute Genome Sequencing Center for Infectious Disease"/>
            <person name="Wu L."/>
            <person name="Ma J."/>
        </authorList>
    </citation>
    <scope>NUCLEOTIDE SEQUENCE [LARGE SCALE GENOMIC DNA]</scope>
    <source>
        <strain evidence="1 2">GX21</strain>
    </source>
</reference>
<dbReference type="AlphaFoldDB" id="A0ABD5ZXB7"/>
<proteinExistence type="predicted"/>
<keyword evidence="2" id="KW-1185">Reference proteome</keyword>
<comment type="caution">
    <text evidence="1">The sequence shown here is derived from an EMBL/GenBank/DDBJ whole genome shotgun (WGS) entry which is preliminary data.</text>
</comment>
<name>A0ABD5ZXB7_9EURY</name>
<dbReference type="EMBL" id="JBHTAT010000001">
    <property type="protein sequence ID" value="MFC7254971.1"/>
    <property type="molecule type" value="Genomic_DNA"/>
</dbReference>
<evidence type="ECO:0000313" key="1">
    <source>
        <dbReference type="EMBL" id="MFC7254971.1"/>
    </source>
</evidence>
<organism evidence="1 2">
    <name type="scientific">Haloplanus litoreus</name>
    <dbReference type="NCBI Taxonomy" id="767515"/>
    <lineage>
        <taxon>Archaea</taxon>
        <taxon>Methanobacteriati</taxon>
        <taxon>Methanobacteriota</taxon>
        <taxon>Stenosarchaea group</taxon>
        <taxon>Halobacteria</taxon>
        <taxon>Halobacteriales</taxon>
        <taxon>Haloferacaceae</taxon>
        <taxon>Haloplanus</taxon>
    </lineage>
</organism>
<dbReference type="Proteomes" id="UP001596434">
    <property type="component" value="Unassembled WGS sequence"/>
</dbReference>
<dbReference type="RefSeq" id="WP_379703174.1">
    <property type="nucleotide sequence ID" value="NZ_JBHTAT010000001.1"/>
</dbReference>
<protein>
    <submittedName>
        <fullName evidence="1">Uncharacterized protein</fullName>
    </submittedName>
</protein>